<dbReference type="EMBL" id="FONQ01000016">
    <property type="protein sequence ID" value="SFF34773.1"/>
    <property type="molecule type" value="Genomic_DNA"/>
</dbReference>
<organism evidence="2 3">
    <name type="scientific">Flavobacterium xueshanense</name>
    <dbReference type="NCBI Taxonomy" id="935223"/>
    <lineage>
        <taxon>Bacteria</taxon>
        <taxon>Pseudomonadati</taxon>
        <taxon>Bacteroidota</taxon>
        <taxon>Flavobacteriia</taxon>
        <taxon>Flavobacteriales</taxon>
        <taxon>Flavobacteriaceae</taxon>
        <taxon>Flavobacterium</taxon>
    </lineage>
</organism>
<dbReference type="OrthoDB" id="9802472at2"/>
<gene>
    <name evidence="2" type="ORF">SAMN04488131_11670</name>
</gene>
<dbReference type="NCBIfam" id="TIGR02777">
    <property type="entry name" value="LigD_PE_dom"/>
    <property type="match status" value="1"/>
</dbReference>
<proteinExistence type="predicted"/>
<protein>
    <submittedName>
        <fullName evidence="2">DNA ligase D, 3'-phosphoesterase domain-containing protein</fullName>
    </submittedName>
</protein>
<keyword evidence="2" id="KW-0436">Ligase</keyword>
<dbReference type="Pfam" id="PF13298">
    <property type="entry name" value="LigD_N"/>
    <property type="match status" value="1"/>
</dbReference>
<dbReference type="InterPro" id="IPR014144">
    <property type="entry name" value="LigD_PE_domain"/>
</dbReference>
<dbReference type="PANTHER" id="PTHR39465">
    <property type="entry name" value="DNA LIGASE D, 3'-PHOSPHOESTERASE DOMAIN"/>
    <property type="match status" value="1"/>
</dbReference>
<name>A0A1I2HZH6_9FLAO</name>
<keyword evidence="3" id="KW-1185">Reference proteome</keyword>
<dbReference type="GO" id="GO:0016874">
    <property type="term" value="F:ligase activity"/>
    <property type="evidence" value="ECO:0007669"/>
    <property type="project" value="UniProtKB-KW"/>
</dbReference>
<dbReference type="Proteomes" id="UP000198596">
    <property type="component" value="Unassembled WGS sequence"/>
</dbReference>
<evidence type="ECO:0000259" key="1">
    <source>
        <dbReference type="Pfam" id="PF13298"/>
    </source>
</evidence>
<dbReference type="STRING" id="935223.SAMN04488131_11670"/>
<accession>A0A1I2HZH6</accession>
<evidence type="ECO:0000313" key="3">
    <source>
        <dbReference type="Proteomes" id="UP000198596"/>
    </source>
</evidence>
<dbReference type="RefSeq" id="WP_091207701.1">
    <property type="nucleotide sequence ID" value="NZ_FONQ01000016.1"/>
</dbReference>
<dbReference type="AlphaFoldDB" id="A0A1I2HZH6"/>
<evidence type="ECO:0000313" key="2">
    <source>
        <dbReference type="EMBL" id="SFF34773.1"/>
    </source>
</evidence>
<reference evidence="3" key="1">
    <citation type="submission" date="2016-10" db="EMBL/GenBank/DDBJ databases">
        <authorList>
            <person name="Varghese N."/>
            <person name="Submissions S."/>
        </authorList>
    </citation>
    <scope>NUCLEOTIDE SEQUENCE [LARGE SCALE GENOMIC DNA]</scope>
    <source>
        <strain evidence="3">CGMCC 1.9227</strain>
    </source>
</reference>
<sequence>MSLHKYNLKRNFDSTTEPEGKIEKSKKELVFVVQKHAASHLHYDFRLEMNGMLKSWAIPKGPSMNPADKRLAIMVEDHPYSYKDFEGTIPEGNYGAGKVIVWDNGTYTLAEEQNEHKIETILKSDLQKGHLSFILKGKKLKGEFALVKLKTKQENTWLLIKKKDEFAIESDILEENKSVISNLTLEAFDK</sequence>
<dbReference type="PANTHER" id="PTHR39465:SF1">
    <property type="entry name" value="DNA LIGASE D 3'-PHOSPHOESTERASE DOMAIN-CONTAINING PROTEIN"/>
    <property type="match status" value="1"/>
</dbReference>
<feature type="domain" description="DNA ligase D 3'-phosphoesterase" evidence="1">
    <location>
        <begin position="34"/>
        <end position="148"/>
    </location>
</feature>